<dbReference type="HAMAP" id="MF_00564">
    <property type="entry name" value="RNase_PH"/>
    <property type="match status" value="1"/>
</dbReference>
<evidence type="ECO:0000256" key="5">
    <source>
        <dbReference type="ARBA" id="ARBA00022695"/>
    </source>
</evidence>
<dbReference type="InterPro" id="IPR002381">
    <property type="entry name" value="RNase_PH_bac-type"/>
</dbReference>
<dbReference type="InterPro" id="IPR001247">
    <property type="entry name" value="ExoRNase_PH_dom1"/>
</dbReference>
<keyword evidence="4 7" id="KW-0819">tRNA processing</keyword>
<feature type="binding site" evidence="7">
    <location>
        <position position="83"/>
    </location>
    <ligand>
        <name>phosphate</name>
        <dbReference type="ChEBI" id="CHEBI:43474"/>
        <note>substrate</note>
    </ligand>
</feature>
<dbReference type="EC" id="2.7.7.56" evidence="7"/>
<evidence type="ECO:0000313" key="10">
    <source>
        <dbReference type="EMBL" id="GMA34652.1"/>
    </source>
</evidence>
<accession>A0ABQ6IBT8</accession>
<feature type="domain" description="Exoribonuclease phosphorolytic" evidence="8">
    <location>
        <begin position="8"/>
        <end position="137"/>
    </location>
</feature>
<gene>
    <name evidence="7 10" type="primary">rph</name>
    <name evidence="10" type="ORF">GCM10025876_08560</name>
</gene>
<feature type="domain" description="Exoribonuclease phosphorolytic" evidence="9">
    <location>
        <begin position="157"/>
        <end position="222"/>
    </location>
</feature>
<dbReference type="NCBIfam" id="TIGR01966">
    <property type="entry name" value="RNasePH"/>
    <property type="match status" value="1"/>
</dbReference>
<comment type="catalytic activity">
    <reaction evidence="7">
        <text>tRNA(n+1) + phosphate = tRNA(n) + a ribonucleoside 5'-diphosphate</text>
        <dbReference type="Rhea" id="RHEA:10628"/>
        <dbReference type="Rhea" id="RHEA-COMP:17343"/>
        <dbReference type="Rhea" id="RHEA-COMP:17344"/>
        <dbReference type="ChEBI" id="CHEBI:43474"/>
        <dbReference type="ChEBI" id="CHEBI:57930"/>
        <dbReference type="ChEBI" id="CHEBI:173114"/>
        <dbReference type="EC" id="2.7.7.56"/>
    </reaction>
</comment>
<dbReference type="InterPro" id="IPR020568">
    <property type="entry name" value="Ribosomal_Su5_D2-typ_SF"/>
</dbReference>
<feature type="binding site" evidence="7">
    <location>
        <begin position="121"/>
        <end position="123"/>
    </location>
    <ligand>
        <name>phosphate</name>
        <dbReference type="ChEBI" id="CHEBI:43474"/>
        <note>substrate</note>
    </ligand>
</feature>
<dbReference type="InterPro" id="IPR036345">
    <property type="entry name" value="ExoRNase_PH_dom2_sf"/>
</dbReference>
<evidence type="ECO:0000256" key="7">
    <source>
        <dbReference type="HAMAP-Rule" id="MF_00564"/>
    </source>
</evidence>
<evidence type="ECO:0000259" key="8">
    <source>
        <dbReference type="Pfam" id="PF01138"/>
    </source>
</evidence>
<comment type="function">
    <text evidence="7">Phosphorolytic 3'-5' exoribonuclease that plays an important role in tRNA 3'-end maturation. Removes nucleotide residues following the 3'-CCA terminus of tRNAs; can also add nucleotides to the ends of RNA molecules by using nucleoside diphosphates as substrates, but this may not be physiologically important. Probably plays a role in initiation of 16S rRNA degradation (leading to ribosome degradation) during starvation.</text>
</comment>
<dbReference type="InterPro" id="IPR015847">
    <property type="entry name" value="ExoRNase_PH_dom2"/>
</dbReference>
<reference evidence="11" key="1">
    <citation type="journal article" date="2019" name="Int. J. Syst. Evol. Microbiol.">
        <title>The Global Catalogue of Microorganisms (GCM) 10K type strain sequencing project: providing services to taxonomists for standard genome sequencing and annotation.</title>
        <authorList>
            <consortium name="The Broad Institute Genomics Platform"/>
            <consortium name="The Broad Institute Genome Sequencing Center for Infectious Disease"/>
            <person name="Wu L."/>
            <person name="Ma J."/>
        </authorList>
    </citation>
    <scope>NUCLEOTIDE SEQUENCE [LARGE SCALE GENOMIC DNA]</scope>
    <source>
        <strain evidence="11">NBRC 112299</strain>
    </source>
</reference>
<keyword evidence="11" id="KW-1185">Reference proteome</keyword>
<dbReference type="EMBL" id="BSUN01000001">
    <property type="protein sequence ID" value="GMA34652.1"/>
    <property type="molecule type" value="Genomic_DNA"/>
</dbReference>
<dbReference type="Pfam" id="PF01138">
    <property type="entry name" value="RNase_PH"/>
    <property type="match status" value="1"/>
</dbReference>
<dbReference type="PANTHER" id="PTHR11953:SF0">
    <property type="entry name" value="EXOSOME COMPLEX COMPONENT RRP41"/>
    <property type="match status" value="1"/>
</dbReference>
<dbReference type="Pfam" id="PF03725">
    <property type="entry name" value="RNase_PH_C"/>
    <property type="match status" value="1"/>
</dbReference>
<dbReference type="Proteomes" id="UP001157125">
    <property type="component" value="Unassembled WGS sequence"/>
</dbReference>
<proteinExistence type="inferred from homology"/>
<name>A0ABQ6IBT8_9MICO</name>
<protein>
    <recommendedName>
        <fullName evidence="7">Ribonuclease PH</fullName>
        <shortName evidence="7">RNase PH</shortName>
        <ecNumber evidence="7">2.7.7.56</ecNumber>
    </recommendedName>
    <alternativeName>
        <fullName evidence="7">tRNA nucleotidyltransferase</fullName>
    </alternativeName>
</protein>
<evidence type="ECO:0000256" key="2">
    <source>
        <dbReference type="ARBA" id="ARBA00022552"/>
    </source>
</evidence>
<comment type="similarity">
    <text evidence="1 7">Belongs to the RNase PH family.</text>
</comment>
<dbReference type="InterPro" id="IPR050080">
    <property type="entry name" value="RNase_PH"/>
</dbReference>
<keyword evidence="3 7" id="KW-0820">tRNA-binding</keyword>
<dbReference type="InterPro" id="IPR027408">
    <property type="entry name" value="PNPase/RNase_PH_dom_sf"/>
</dbReference>
<keyword evidence="2 7" id="KW-0698">rRNA processing</keyword>
<evidence type="ECO:0000256" key="4">
    <source>
        <dbReference type="ARBA" id="ARBA00022694"/>
    </source>
</evidence>
<organism evidence="10 11">
    <name type="scientific">Demequina litorisediminis</name>
    <dbReference type="NCBI Taxonomy" id="1849022"/>
    <lineage>
        <taxon>Bacteria</taxon>
        <taxon>Bacillati</taxon>
        <taxon>Actinomycetota</taxon>
        <taxon>Actinomycetes</taxon>
        <taxon>Micrococcales</taxon>
        <taxon>Demequinaceae</taxon>
        <taxon>Demequina</taxon>
    </lineage>
</organism>
<comment type="caution">
    <text evidence="10">The sequence shown here is derived from an EMBL/GenBank/DDBJ whole genome shotgun (WGS) entry which is preliminary data.</text>
</comment>
<dbReference type="PANTHER" id="PTHR11953">
    <property type="entry name" value="EXOSOME COMPLEX COMPONENT"/>
    <property type="match status" value="1"/>
</dbReference>
<dbReference type="SUPFAM" id="SSF55666">
    <property type="entry name" value="Ribonuclease PH domain 2-like"/>
    <property type="match status" value="1"/>
</dbReference>
<comment type="subunit">
    <text evidence="7">Homohexameric ring arranged as a trimer of dimers.</text>
</comment>
<evidence type="ECO:0000256" key="6">
    <source>
        <dbReference type="ARBA" id="ARBA00022884"/>
    </source>
</evidence>
<evidence type="ECO:0000256" key="1">
    <source>
        <dbReference type="ARBA" id="ARBA00006678"/>
    </source>
</evidence>
<evidence type="ECO:0000313" key="11">
    <source>
        <dbReference type="Proteomes" id="UP001157125"/>
    </source>
</evidence>
<evidence type="ECO:0000256" key="3">
    <source>
        <dbReference type="ARBA" id="ARBA00022555"/>
    </source>
</evidence>
<sequence>MGAPPTRLRPVSFERGFQRSAEGSCLVTFGGTRVLCSASFTEGVPRWKKGSGEGWVTAEYAMLPRATHTRNDRESVRGKIGGRTMEISRLIGRSLRAIVDVKALGENTIVLDCDVLDADGGTRTAAITGAYVALADAVAYGRAQGFIKPGRSPLTGSVSAISVGIIDGTPMLDLPYVEDVRAETDMNVVMTGDGGFVEVQGTAEGKPFSKTELDALLALATAGNAEATRLQNAALDATDGPVR</sequence>
<keyword evidence="6" id="KW-0694">RNA-binding</keyword>
<keyword evidence="7" id="KW-0808">Transferase</keyword>
<keyword evidence="5 7" id="KW-0548">Nucleotidyltransferase</keyword>
<dbReference type="RefSeq" id="WP_284327516.1">
    <property type="nucleotide sequence ID" value="NZ_BSUN01000001.1"/>
</dbReference>
<dbReference type="Gene3D" id="3.30.230.70">
    <property type="entry name" value="GHMP Kinase, N-terminal domain"/>
    <property type="match status" value="1"/>
</dbReference>
<evidence type="ECO:0000259" key="9">
    <source>
        <dbReference type="Pfam" id="PF03725"/>
    </source>
</evidence>
<dbReference type="SUPFAM" id="SSF54211">
    <property type="entry name" value="Ribosomal protein S5 domain 2-like"/>
    <property type="match status" value="1"/>
</dbReference>
<dbReference type="CDD" id="cd11362">
    <property type="entry name" value="RNase_PH_bact"/>
    <property type="match status" value="1"/>
</dbReference>